<dbReference type="Proteomes" id="UP000504634">
    <property type="component" value="Unplaced"/>
</dbReference>
<evidence type="ECO:0000313" key="3">
    <source>
        <dbReference type="Proteomes" id="UP000504634"/>
    </source>
</evidence>
<keyword evidence="3" id="KW-1185">Reference proteome</keyword>
<dbReference type="Pfam" id="PF14949">
    <property type="entry name" value="ARF7EP_C"/>
    <property type="match status" value="1"/>
</dbReference>
<name>A0A6J2TSA0_DROLE</name>
<dbReference type="GeneID" id="115626706"/>
<dbReference type="RefSeq" id="XP_030378003.1">
    <property type="nucleotide sequence ID" value="XM_030522143.1"/>
</dbReference>
<dbReference type="InterPro" id="IPR029264">
    <property type="entry name" value="ARF7EP_C"/>
</dbReference>
<sequence>MSDDPDYEGPPTTRRNLRQRPQRKTGETHDDGMEEKTKRKVKRKGYYYGKATAYDDCGNIRHNGLDVCDCMNANCVGCWNECPNCGSTRCGPHCRVNRKFYYDSIIHDGKDLVITNKQFPK</sequence>
<protein>
    <submittedName>
        <fullName evidence="4">ARL14 effector protein-like</fullName>
    </submittedName>
</protein>
<reference evidence="4" key="1">
    <citation type="submission" date="2025-08" db="UniProtKB">
        <authorList>
            <consortium name="RefSeq"/>
        </authorList>
    </citation>
    <scope>IDENTIFICATION</scope>
    <source>
        <strain evidence="4">11010-0011.00</strain>
        <tissue evidence="4">Whole body</tissue>
    </source>
</reference>
<dbReference type="PANTHER" id="PTHR46536:SF3">
    <property type="entry name" value="ARF7 EFFECTOR PROTEIN C-TERMINAL DOMAIN-CONTAINING PROTEIN"/>
    <property type="match status" value="1"/>
</dbReference>
<evidence type="ECO:0000256" key="1">
    <source>
        <dbReference type="SAM" id="MobiDB-lite"/>
    </source>
</evidence>
<organism evidence="3 4">
    <name type="scientific">Drosophila lebanonensis</name>
    <name type="common">Fruit fly</name>
    <name type="synonym">Scaptodrosophila lebanonensis</name>
    <dbReference type="NCBI Taxonomy" id="7225"/>
    <lineage>
        <taxon>Eukaryota</taxon>
        <taxon>Metazoa</taxon>
        <taxon>Ecdysozoa</taxon>
        <taxon>Arthropoda</taxon>
        <taxon>Hexapoda</taxon>
        <taxon>Insecta</taxon>
        <taxon>Pterygota</taxon>
        <taxon>Neoptera</taxon>
        <taxon>Endopterygota</taxon>
        <taxon>Diptera</taxon>
        <taxon>Brachycera</taxon>
        <taxon>Muscomorpha</taxon>
        <taxon>Ephydroidea</taxon>
        <taxon>Drosophilidae</taxon>
        <taxon>Scaptodrosophila</taxon>
    </lineage>
</organism>
<feature type="region of interest" description="Disordered" evidence="1">
    <location>
        <begin position="1"/>
        <end position="38"/>
    </location>
</feature>
<dbReference type="AlphaFoldDB" id="A0A6J2TSA0"/>
<gene>
    <name evidence="4" type="primary">LOC115626706</name>
</gene>
<accession>A0A6J2TSA0</accession>
<evidence type="ECO:0000313" key="4">
    <source>
        <dbReference type="RefSeq" id="XP_030378003.1"/>
    </source>
</evidence>
<feature type="domain" description="ARF7 effector protein C-terminal" evidence="2">
    <location>
        <begin position="17"/>
        <end position="107"/>
    </location>
</feature>
<dbReference type="OrthoDB" id="5984406at2759"/>
<dbReference type="PANTHER" id="PTHR46536">
    <property type="entry name" value="ARL14 EFFECTOR PROTEIN"/>
    <property type="match status" value="1"/>
</dbReference>
<proteinExistence type="predicted"/>
<evidence type="ECO:0000259" key="2">
    <source>
        <dbReference type="Pfam" id="PF14949"/>
    </source>
</evidence>
<feature type="compositionally biased region" description="Basic and acidic residues" evidence="1">
    <location>
        <begin position="24"/>
        <end position="37"/>
    </location>
</feature>